<evidence type="ECO:0000313" key="2">
    <source>
        <dbReference type="EMBL" id="KAK2141315.1"/>
    </source>
</evidence>
<reference evidence="2" key="1">
    <citation type="journal article" date="2023" name="Mol. Biol. Evol.">
        <title>Third-Generation Sequencing Reveals the Adaptive Role of the Epigenome in Three Deep-Sea Polychaetes.</title>
        <authorList>
            <person name="Perez M."/>
            <person name="Aroh O."/>
            <person name="Sun Y."/>
            <person name="Lan Y."/>
            <person name="Juniper S.K."/>
            <person name="Young C.R."/>
            <person name="Angers B."/>
            <person name="Qian P.Y."/>
        </authorList>
    </citation>
    <scope>NUCLEOTIDE SEQUENCE</scope>
    <source>
        <strain evidence="2">P08H-3</strain>
    </source>
</reference>
<gene>
    <name evidence="2" type="ORF">LSH36_1121g00020</name>
</gene>
<protein>
    <submittedName>
        <fullName evidence="2">Uncharacterized protein</fullName>
    </submittedName>
</protein>
<evidence type="ECO:0000256" key="1">
    <source>
        <dbReference type="SAM" id="MobiDB-lite"/>
    </source>
</evidence>
<feature type="compositionally biased region" description="Acidic residues" evidence="1">
    <location>
        <begin position="100"/>
        <end position="109"/>
    </location>
</feature>
<dbReference type="EMBL" id="JAODUP010001121">
    <property type="protein sequence ID" value="KAK2141315.1"/>
    <property type="molecule type" value="Genomic_DNA"/>
</dbReference>
<evidence type="ECO:0000313" key="3">
    <source>
        <dbReference type="Proteomes" id="UP001208570"/>
    </source>
</evidence>
<keyword evidence="3" id="KW-1185">Reference proteome</keyword>
<sequence>MRTKAPRSNRIPRSLWLRKYSDNVKQQREDAVMSLKLRLVEEESLVIREQQELLARERKQIREDEERRRMLFLDQAKQIAESKQSLVKSKSRAAPGESRQEDDDDEEEEHLISATKRVTLVEPELTADLYTIDEKDSISGGLAETNDDDAD</sequence>
<name>A0AAD9IW17_9ANNE</name>
<dbReference type="Proteomes" id="UP001208570">
    <property type="component" value="Unassembled WGS sequence"/>
</dbReference>
<organism evidence="2 3">
    <name type="scientific">Paralvinella palmiformis</name>
    <dbReference type="NCBI Taxonomy" id="53620"/>
    <lineage>
        <taxon>Eukaryota</taxon>
        <taxon>Metazoa</taxon>
        <taxon>Spiralia</taxon>
        <taxon>Lophotrochozoa</taxon>
        <taxon>Annelida</taxon>
        <taxon>Polychaeta</taxon>
        <taxon>Sedentaria</taxon>
        <taxon>Canalipalpata</taxon>
        <taxon>Terebellida</taxon>
        <taxon>Terebelliformia</taxon>
        <taxon>Alvinellidae</taxon>
        <taxon>Paralvinella</taxon>
    </lineage>
</organism>
<proteinExistence type="predicted"/>
<feature type="region of interest" description="Disordered" evidence="1">
    <location>
        <begin position="132"/>
        <end position="151"/>
    </location>
</feature>
<feature type="region of interest" description="Disordered" evidence="1">
    <location>
        <begin position="81"/>
        <end position="113"/>
    </location>
</feature>
<comment type="caution">
    <text evidence="2">The sequence shown here is derived from an EMBL/GenBank/DDBJ whole genome shotgun (WGS) entry which is preliminary data.</text>
</comment>
<accession>A0AAD9IW17</accession>
<dbReference type="AlphaFoldDB" id="A0AAD9IW17"/>